<organism evidence="1 2">
    <name type="scientific">Persea americana</name>
    <name type="common">Avocado</name>
    <dbReference type="NCBI Taxonomy" id="3435"/>
    <lineage>
        <taxon>Eukaryota</taxon>
        <taxon>Viridiplantae</taxon>
        <taxon>Streptophyta</taxon>
        <taxon>Embryophyta</taxon>
        <taxon>Tracheophyta</taxon>
        <taxon>Spermatophyta</taxon>
        <taxon>Magnoliopsida</taxon>
        <taxon>Magnoliidae</taxon>
        <taxon>Laurales</taxon>
        <taxon>Lauraceae</taxon>
        <taxon>Persea</taxon>
    </lineage>
</organism>
<evidence type="ECO:0000313" key="2">
    <source>
        <dbReference type="Proteomes" id="UP001234297"/>
    </source>
</evidence>
<comment type="caution">
    <text evidence="1">The sequence shown here is derived from an EMBL/GenBank/DDBJ whole genome shotgun (WGS) entry which is preliminary data.</text>
</comment>
<reference evidence="1 2" key="1">
    <citation type="journal article" date="2022" name="Hortic Res">
        <title>A haplotype resolved chromosomal level avocado genome allows analysis of novel avocado genes.</title>
        <authorList>
            <person name="Nath O."/>
            <person name="Fletcher S.J."/>
            <person name="Hayward A."/>
            <person name="Shaw L.M."/>
            <person name="Masouleh A.K."/>
            <person name="Furtado A."/>
            <person name="Henry R.J."/>
            <person name="Mitter N."/>
        </authorList>
    </citation>
    <scope>NUCLEOTIDE SEQUENCE [LARGE SCALE GENOMIC DNA]</scope>
    <source>
        <strain evidence="2">cv. Hass</strain>
    </source>
</reference>
<sequence>MSDLLPTSPLPAPSNEHSSTSPLAPPSAQKIIHPMTTRTKDNTRIPKAFEDFITTRYLLPRGGSRGETCVLLPSSKDKSDKEREMDGYNENNPTMMKPGGFQDAPKEG</sequence>
<proteinExistence type="predicted"/>
<dbReference type="Proteomes" id="UP001234297">
    <property type="component" value="Chromosome 4"/>
</dbReference>
<dbReference type="EMBL" id="CM056812">
    <property type="protein sequence ID" value="KAJ8617864.1"/>
    <property type="molecule type" value="Genomic_DNA"/>
</dbReference>
<gene>
    <name evidence="1" type="ORF">MRB53_014050</name>
</gene>
<accession>A0ACC2KA85</accession>
<name>A0ACC2KA85_PERAE</name>
<keyword evidence="2" id="KW-1185">Reference proteome</keyword>
<protein>
    <submittedName>
        <fullName evidence="1">Uncharacterized protein</fullName>
    </submittedName>
</protein>
<evidence type="ECO:0000313" key="1">
    <source>
        <dbReference type="EMBL" id="KAJ8617864.1"/>
    </source>
</evidence>